<evidence type="ECO:0000313" key="1">
    <source>
        <dbReference type="EMBL" id="SMR55629.1"/>
    </source>
</evidence>
<gene>
    <name evidence="1" type="ORF">ZT1E4_G7977</name>
</gene>
<dbReference type="Proteomes" id="UP000245764">
    <property type="component" value="Chromosome 7"/>
</dbReference>
<evidence type="ECO:0000313" key="2">
    <source>
        <dbReference type="Proteomes" id="UP000245764"/>
    </source>
</evidence>
<name>A0A2H1GPY1_ZYMTR</name>
<reference evidence="2" key="1">
    <citation type="submission" date="2017-05" db="EMBL/GenBank/DDBJ databases">
        <authorList>
            <person name="Song R."/>
            <person name="Chenine A.L."/>
            <person name="Ruprecht R.M."/>
        </authorList>
    </citation>
    <scope>NUCLEOTIDE SEQUENCE [LARGE SCALE GENOMIC DNA]</scope>
</reference>
<accession>A0A2H1GPY1</accession>
<dbReference type="AlphaFoldDB" id="A0A2H1GPY1"/>
<organism evidence="1 2">
    <name type="scientific">Zymoseptoria tritici ST99CH_1E4</name>
    <dbReference type="NCBI Taxonomy" id="1276532"/>
    <lineage>
        <taxon>Eukaryota</taxon>
        <taxon>Fungi</taxon>
        <taxon>Dikarya</taxon>
        <taxon>Ascomycota</taxon>
        <taxon>Pezizomycotina</taxon>
        <taxon>Dothideomycetes</taxon>
        <taxon>Dothideomycetidae</taxon>
        <taxon>Mycosphaerellales</taxon>
        <taxon>Mycosphaerellaceae</taxon>
        <taxon>Zymoseptoria</taxon>
    </lineage>
</organism>
<proteinExistence type="predicted"/>
<dbReference type="EMBL" id="LT854259">
    <property type="protein sequence ID" value="SMR55629.1"/>
    <property type="molecule type" value="Genomic_DNA"/>
</dbReference>
<sequence>MSNDSTTRATLVGIMPELRNKIMRLVLEVANLPQEHRDGKNPDTYAYKITQKVIPLAQVNKQLRRELLPRLFHGRRFSFFNERFDTYTTFMMPRDCLAQWFNSFGEGLKFVRFMDIVTPTRNGYYDSPRYQSNGIIRHDYQLRIVIDGDKFYPQLQSEVGVTLEIKHMTEVQAVEMALGGVRELIIRRFAEVERVLEEQPGVIRGEIVRRFGMSVEKNVPKAEYMDRPVFF</sequence>
<protein>
    <submittedName>
        <fullName evidence="1">Uncharacterized protein</fullName>
    </submittedName>
</protein>